<dbReference type="EMBL" id="LN606600">
    <property type="protein sequence ID" value="CEF42510.1"/>
    <property type="molecule type" value="Genomic_DNA"/>
</dbReference>
<dbReference type="Proteomes" id="UP000056109">
    <property type="component" value="Chromosome I"/>
</dbReference>
<reference evidence="4" key="1">
    <citation type="submission" date="2014-09" db="EMBL/GenBank/DDBJ databases">
        <authorList>
            <person name="Illeghems K.G."/>
        </authorList>
    </citation>
    <scope>NUCLEOTIDE SEQUENCE [LARGE SCALE GENOMIC DNA]</scope>
    <source>
        <strain evidence="4">108B</strain>
    </source>
</reference>
<dbReference type="PANTHER" id="PTHR11941:SF54">
    <property type="entry name" value="ENOYL-COA HYDRATASE, MITOCHONDRIAL"/>
    <property type="match status" value="1"/>
</dbReference>
<dbReference type="Pfam" id="PF00378">
    <property type="entry name" value="ECH_1"/>
    <property type="match status" value="1"/>
</dbReference>
<dbReference type="EC" id="4.2.1.17" evidence="3"/>
<dbReference type="Gene3D" id="1.10.12.10">
    <property type="entry name" value="Lyase 2-enoyl-coa Hydratase, Chain A, domain 2"/>
    <property type="match status" value="1"/>
</dbReference>
<dbReference type="RefSeq" id="WP_058988664.1">
    <property type="nucleotide sequence ID" value="NZ_LN606600.1"/>
</dbReference>
<keyword evidence="4" id="KW-1185">Reference proteome</keyword>
<dbReference type="InterPro" id="IPR029045">
    <property type="entry name" value="ClpP/crotonase-like_dom_sf"/>
</dbReference>
<dbReference type="InterPro" id="IPR001753">
    <property type="entry name" value="Enoyl-CoA_hydra/iso"/>
</dbReference>
<dbReference type="SUPFAM" id="SSF52096">
    <property type="entry name" value="ClpP/crotonase"/>
    <property type="match status" value="1"/>
</dbReference>
<sequence>MFSQAHIRVTFDKHIAFLVIDRPEKHNALDNDDIDALLAACALIETTSQIRVVILSGSGGKVFCSGGDIMAWSALSPLDFGRHWLRRGHMAFDALARLRQPLIAVLNGHAFGGGLELAAAADFRLMESHARIGLPEPGLGVIPGWSGTQRAVRRFGAANVKRMALFGEMMDAPTALAAGVVDEIVPQESGLRRARELAIKVSEKAPVAIEAVKMLINTAEGEEGGRAAEALAGICVGYTNDLQEGVQAFREKRSPVFQGR</sequence>
<dbReference type="CDD" id="cd06558">
    <property type="entry name" value="crotonase-like"/>
    <property type="match status" value="1"/>
</dbReference>
<organism evidence="3 4">
    <name type="scientific">Acetobacter senegalensis</name>
    <dbReference type="NCBI Taxonomy" id="446692"/>
    <lineage>
        <taxon>Bacteria</taxon>
        <taxon>Pseudomonadati</taxon>
        <taxon>Pseudomonadota</taxon>
        <taxon>Alphaproteobacteria</taxon>
        <taxon>Acetobacterales</taxon>
        <taxon>Acetobacteraceae</taxon>
        <taxon>Acetobacter</taxon>
    </lineage>
</organism>
<comment type="similarity">
    <text evidence="1">Belongs to the enoyl-CoA hydratase/isomerase family.</text>
</comment>
<evidence type="ECO:0000256" key="1">
    <source>
        <dbReference type="ARBA" id="ARBA00005254"/>
    </source>
</evidence>
<name>A0A0U4Y6G7_9PROT</name>
<dbReference type="Gene3D" id="3.90.226.10">
    <property type="entry name" value="2-enoyl-CoA Hydratase, Chain A, domain 1"/>
    <property type="match status" value="1"/>
</dbReference>
<dbReference type="PANTHER" id="PTHR11941">
    <property type="entry name" value="ENOYL-COA HYDRATASE-RELATED"/>
    <property type="match status" value="1"/>
</dbReference>
<dbReference type="PATRIC" id="fig|446692.3.peg.3464"/>
<dbReference type="InterPro" id="IPR014748">
    <property type="entry name" value="Enoyl-CoA_hydra_C"/>
</dbReference>
<proteinExistence type="inferred from homology"/>
<keyword evidence="2 3" id="KW-0456">Lyase</keyword>
<evidence type="ECO:0000313" key="3">
    <source>
        <dbReference type="EMBL" id="CEF42510.1"/>
    </source>
</evidence>
<accession>A0A0U4Y6G7</accession>
<dbReference type="AlphaFoldDB" id="A0A0U4Y6G7"/>
<gene>
    <name evidence="3" type="ORF">ASN_3269</name>
</gene>
<evidence type="ECO:0000313" key="4">
    <source>
        <dbReference type="Proteomes" id="UP000056109"/>
    </source>
</evidence>
<evidence type="ECO:0000256" key="2">
    <source>
        <dbReference type="ARBA" id="ARBA00023239"/>
    </source>
</evidence>
<dbReference type="GeneID" id="34784223"/>
<dbReference type="GO" id="GO:0004300">
    <property type="term" value="F:enoyl-CoA hydratase activity"/>
    <property type="evidence" value="ECO:0007669"/>
    <property type="project" value="UniProtKB-EC"/>
</dbReference>
<dbReference type="KEGG" id="asz:ASN_3269"/>
<dbReference type="GO" id="GO:0006635">
    <property type="term" value="P:fatty acid beta-oxidation"/>
    <property type="evidence" value="ECO:0007669"/>
    <property type="project" value="TreeGrafter"/>
</dbReference>
<protein>
    <submittedName>
        <fullName evidence="3">Enoyl-CoA hydratase</fullName>
        <ecNumber evidence="3">4.2.1.17</ecNumber>
    </submittedName>
</protein>